<evidence type="ECO:0008006" key="5">
    <source>
        <dbReference type="Google" id="ProtNLM"/>
    </source>
</evidence>
<dbReference type="Proteomes" id="UP000823749">
    <property type="component" value="Chromosome 6"/>
</dbReference>
<dbReference type="GO" id="GO:0005829">
    <property type="term" value="C:cytosol"/>
    <property type="evidence" value="ECO:0007669"/>
    <property type="project" value="TreeGrafter"/>
</dbReference>
<evidence type="ECO:0000256" key="2">
    <source>
        <dbReference type="SAM" id="Phobius"/>
    </source>
</evidence>
<evidence type="ECO:0000313" key="3">
    <source>
        <dbReference type="EMBL" id="KAG5543104.1"/>
    </source>
</evidence>
<dbReference type="GO" id="GO:0030688">
    <property type="term" value="C:preribosome, small subunit precursor"/>
    <property type="evidence" value="ECO:0007669"/>
    <property type="project" value="TreeGrafter"/>
</dbReference>
<comment type="similarity">
    <text evidence="1">Belongs to the LTV1 family.</text>
</comment>
<dbReference type="PANTHER" id="PTHR21531:SF0">
    <property type="entry name" value="PROTEIN LTV1 HOMOLOG"/>
    <property type="match status" value="1"/>
</dbReference>
<dbReference type="Pfam" id="PF04180">
    <property type="entry name" value="LTV"/>
    <property type="match status" value="1"/>
</dbReference>
<dbReference type="PANTHER" id="PTHR21531">
    <property type="entry name" value="LOW-TEMPERATURE VIABILITY PROTEIN LTV1-RELATED"/>
    <property type="match status" value="1"/>
</dbReference>
<protein>
    <recommendedName>
        <fullName evidence="5">Protein LTV1 homolog</fullName>
    </recommendedName>
</protein>
<evidence type="ECO:0000313" key="4">
    <source>
        <dbReference type="Proteomes" id="UP000823749"/>
    </source>
</evidence>
<reference evidence="3 4" key="1">
    <citation type="submission" date="2020-08" db="EMBL/GenBank/DDBJ databases">
        <title>Plant Genome Project.</title>
        <authorList>
            <person name="Zhang R.-G."/>
        </authorList>
    </citation>
    <scope>NUCLEOTIDE SEQUENCE [LARGE SCALE GENOMIC DNA]</scope>
    <source>
        <strain evidence="3">WSP0</strain>
        <tissue evidence="3">Leaf</tissue>
    </source>
</reference>
<dbReference type="GO" id="GO:0005634">
    <property type="term" value="C:nucleus"/>
    <property type="evidence" value="ECO:0007669"/>
    <property type="project" value="TreeGrafter"/>
</dbReference>
<comment type="caution">
    <text evidence="3">The sequence shown here is derived from an EMBL/GenBank/DDBJ whole genome shotgun (WGS) entry which is preliminary data.</text>
</comment>
<accession>A0AAV6JSU7</accession>
<keyword evidence="4" id="KW-1185">Reference proteome</keyword>
<dbReference type="GO" id="GO:0042274">
    <property type="term" value="P:ribosomal small subunit biogenesis"/>
    <property type="evidence" value="ECO:0007669"/>
    <property type="project" value="InterPro"/>
</dbReference>
<dbReference type="EMBL" id="JACTNZ010000006">
    <property type="protein sequence ID" value="KAG5543104.1"/>
    <property type="molecule type" value="Genomic_DNA"/>
</dbReference>
<feature type="transmembrane region" description="Helical" evidence="2">
    <location>
        <begin position="508"/>
        <end position="533"/>
    </location>
</feature>
<dbReference type="GO" id="GO:0000056">
    <property type="term" value="P:ribosomal small subunit export from nucleus"/>
    <property type="evidence" value="ECO:0007669"/>
    <property type="project" value="TreeGrafter"/>
</dbReference>
<keyword evidence="2" id="KW-0812">Transmembrane</keyword>
<keyword evidence="2" id="KW-1133">Transmembrane helix</keyword>
<dbReference type="AlphaFoldDB" id="A0AAV6JSU7"/>
<evidence type="ECO:0000256" key="1">
    <source>
        <dbReference type="ARBA" id="ARBA00009078"/>
    </source>
</evidence>
<keyword evidence="2" id="KW-0472">Membrane</keyword>
<organism evidence="3 4">
    <name type="scientific">Rhododendron griersonianum</name>
    <dbReference type="NCBI Taxonomy" id="479676"/>
    <lineage>
        <taxon>Eukaryota</taxon>
        <taxon>Viridiplantae</taxon>
        <taxon>Streptophyta</taxon>
        <taxon>Embryophyta</taxon>
        <taxon>Tracheophyta</taxon>
        <taxon>Spermatophyta</taxon>
        <taxon>Magnoliopsida</taxon>
        <taxon>eudicotyledons</taxon>
        <taxon>Gunneridae</taxon>
        <taxon>Pentapetalae</taxon>
        <taxon>asterids</taxon>
        <taxon>Ericales</taxon>
        <taxon>Ericaceae</taxon>
        <taxon>Ericoideae</taxon>
        <taxon>Rhodoreae</taxon>
        <taxon>Rhododendron</taxon>
    </lineage>
</organism>
<proteinExistence type="inferred from homology"/>
<sequence length="571" mass="63940">MGKKKFIEKKKSATFQLFARDYSDPNYSDGPTGDRVFVRVDNNPYSAPDTFCDDQNGAVSGEDPNSVFADAEDDYDDDGGCYFETERTAFPDHVRKEILELGFPDDGYNYLDHLREIKNTGGGSTYYHNEKAKLDPVPVDVKAYDASRVEIPKVNEDSNEKSIYSVASKTVGVRIQKAVDPEVVALLDDSDLSRFGSDDEDFEEDFVVKANLPDEVEDVEFDEKLCLAEKSGGSRREIAESSGSHSQGNIFNFVGAGEVSNHQAVAGAYCTGEKLRSRRLIDDQFEMLQRQEYGTDSKDEYDYFDYFEAEEEEIQEPLAEKLNHALKHRVKEDLELNGQYKVPADLLHNKEGPENAESMETAAEVISRCIEYAEKYENDDVGEEVVIVEESSDESEVLDCETIVSTYSNLDNHPGKIGAPEGRRKKKLAEKVSGALSAPSPIISLKGKEKLPVDYLPHGRKSAVEKGAVKEERREARRVKKEVKELYRGEAQRAQRVAAFTGPSGIHLISILCMGYIFGLSALNFEVLVMVILRATGSMCQMSYWKHKTEAYNITMLQACILLDYVLLCCA</sequence>
<gene>
    <name evidence="3" type="ORF">RHGRI_015999</name>
</gene>
<name>A0AAV6JSU7_9ERIC</name>
<dbReference type="InterPro" id="IPR007307">
    <property type="entry name" value="Ltv1"/>
</dbReference>